<protein>
    <submittedName>
        <fullName evidence="4">Amino acid racemase</fullName>
        <ecNumber evidence="4">5.1.1.-</ecNumber>
    </submittedName>
</protein>
<dbReference type="InterPro" id="IPR018187">
    <property type="entry name" value="Asp/Glu_racemase_AS_1"/>
</dbReference>
<reference evidence="4" key="1">
    <citation type="submission" date="2020-12" db="EMBL/GenBank/DDBJ databases">
        <title>Prauserella sp. ASG 168, a novel actinomycete isolated from cave rock.</title>
        <authorList>
            <person name="Suriyachadkun C."/>
        </authorList>
    </citation>
    <scope>NUCLEOTIDE SEQUENCE</scope>
    <source>
        <strain evidence="4">ASG 168</strain>
    </source>
</reference>
<evidence type="ECO:0000256" key="1">
    <source>
        <dbReference type="ARBA" id="ARBA00007847"/>
    </source>
</evidence>
<evidence type="ECO:0000313" key="4">
    <source>
        <dbReference type="EMBL" id="MBK1786012.1"/>
    </source>
</evidence>
<dbReference type="InterPro" id="IPR015942">
    <property type="entry name" value="Asp/Glu/hydantoin_racemase"/>
</dbReference>
<dbReference type="Gene3D" id="3.40.50.1860">
    <property type="match status" value="2"/>
</dbReference>
<dbReference type="AlphaFoldDB" id="A0A934V525"/>
<dbReference type="GO" id="GO:0047661">
    <property type="term" value="F:amino-acid racemase activity"/>
    <property type="evidence" value="ECO:0007669"/>
    <property type="project" value="InterPro"/>
</dbReference>
<dbReference type="RefSeq" id="WP_200319003.1">
    <property type="nucleotide sequence ID" value="NZ_JAENJH010000003.1"/>
</dbReference>
<comment type="similarity">
    <text evidence="1">Belongs to the aspartate/glutamate racemases family.</text>
</comment>
<dbReference type="NCBIfam" id="TIGR00035">
    <property type="entry name" value="asp_race"/>
    <property type="match status" value="1"/>
</dbReference>
<dbReference type="EC" id="5.1.1.-" evidence="4"/>
<dbReference type="InterPro" id="IPR001920">
    <property type="entry name" value="Asp/Glu_race"/>
</dbReference>
<keyword evidence="2 4" id="KW-0413">Isomerase</keyword>
<dbReference type="EMBL" id="JAENJH010000003">
    <property type="protein sequence ID" value="MBK1786012.1"/>
    <property type="molecule type" value="Genomic_DNA"/>
</dbReference>
<dbReference type="PANTHER" id="PTHR21198:SF7">
    <property type="entry name" value="ASPARTATE-GLUTAMATE RACEMASE FAMILY"/>
    <property type="match status" value="1"/>
</dbReference>
<organism evidence="4 5">
    <name type="scientific">Prauserella cavernicola</name>
    <dbReference type="NCBI Taxonomy" id="2800127"/>
    <lineage>
        <taxon>Bacteria</taxon>
        <taxon>Bacillati</taxon>
        <taxon>Actinomycetota</taxon>
        <taxon>Actinomycetes</taxon>
        <taxon>Pseudonocardiales</taxon>
        <taxon>Pseudonocardiaceae</taxon>
        <taxon>Prauserella</taxon>
    </lineage>
</organism>
<dbReference type="InterPro" id="IPR004380">
    <property type="entry name" value="Asp_race"/>
</dbReference>
<feature type="region of interest" description="Disordered" evidence="3">
    <location>
        <begin position="1"/>
        <end position="23"/>
    </location>
</feature>
<accession>A0A934V525</accession>
<dbReference type="Pfam" id="PF01177">
    <property type="entry name" value="Asp_Glu_race"/>
    <property type="match status" value="1"/>
</dbReference>
<dbReference type="SUPFAM" id="SSF53681">
    <property type="entry name" value="Aspartate/glutamate racemase"/>
    <property type="match status" value="2"/>
</dbReference>
<proteinExistence type="inferred from homology"/>
<dbReference type="Proteomes" id="UP000635245">
    <property type="component" value="Unassembled WGS sequence"/>
</dbReference>
<dbReference type="PANTHER" id="PTHR21198">
    <property type="entry name" value="GLUTAMATE RACEMASE"/>
    <property type="match status" value="1"/>
</dbReference>
<dbReference type="PROSITE" id="PS00923">
    <property type="entry name" value="ASP_GLU_RACEMASE_1"/>
    <property type="match status" value="1"/>
</dbReference>
<sequence length="268" mass="27899">MRLVPDAARGSHENTGQTNHCPLGAPMQFTTERGAHLIGVLGGMGPAATADFYRKLINATPATRDQDHRRVVIWADPTVPDRSEALQGRGPDPTPWLVAGARRLSEAGATQIAIPCNTAHAFIDGIAEKVGVPIVHMIDAVAQRLSSSARPIGRVGLLATTGTVQGGFYQAWLAHHGIETVVTTAAAQESVMRAIRSIKGGQWTPEDLAGLHAAANALVQDGADAIIAGCTEIPLGLSPDDVAVPLIDPAQVLAETLVSLTAGPAHRA</sequence>
<keyword evidence="5" id="KW-1185">Reference proteome</keyword>
<evidence type="ECO:0000256" key="3">
    <source>
        <dbReference type="SAM" id="MobiDB-lite"/>
    </source>
</evidence>
<comment type="caution">
    <text evidence="4">The sequence shown here is derived from an EMBL/GenBank/DDBJ whole genome shotgun (WGS) entry which is preliminary data.</text>
</comment>
<gene>
    <name evidence="4" type="ORF">JHE00_16910</name>
</gene>
<evidence type="ECO:0000313" key="5">
    <source>
        <dbReference type="Proteomes" id="UP000635245"/>
    </source>
</evidence>
<name>A0A934V525_9PSEU</name>
<evidence type="ECO:0000256" key="2">
    <source>
        <dbReference type="ARBA" id="ARBA00023235"/>
    </source>
</evidence>